<dbReference type="EMBL" id="JANWTP010000106">
    <property type="protein sequence ID" value="MDC8640255.1"/>
    <property type="molecule type" value="Genomic_DNA"/>
</dbReference>
<evidence type="ECO:0000313" key="2">
    <source>
        <dbReference type="Proteomes" id="UP001140230"/>
    </source>
</evidence>
<reference evidence="1" key="2">
    <citation type="submission" date="2022-08" db="EMBL/GenBank/DDBJ databases">
        <authorList>
            <person name="Iruegas-Bocardo F."/>
            <person name="Weisberg A.J."/>
            <person name="Riutta E.R."/>
            <person name="Kilday K."/>
            <person name="Bonkowski J.C."/>
            <person name="Creswell T."/>
            <person name="Daughtrey M.L."/>
            <person name="Rane K."/>
            <person name="Grunwald N.J."/>
            <person name="Chang J.H."/>
            <person name="Putnam M.L."/>
        </authorList>
    </citation>
    <scope>NUCLEOTIDE SEQUENCE</scope>
    <source>
        <strain evidence="1">22-338</strain>
    </source>
</reference>
<organism evidence="1 2">
    <name type="scientific">Xanthomonas hortorum pv. hederae</name>
    <dbReference type="NCBI Taxonomy" id="453603"/>
    <lineage>
        <taxon>Bacteria</taxon>
        <taxon>Pseudomonadati</taxon>
        <taxon>Pseudomonadota</taxon>
        <taxon>Gammaproteobacteria</taxon>
        <taxon>Lysobacterales</taxon>
        <taxon>Lysobacteraceae</taxon>
        <taxon>Xanthomonas</taxon>
    </lineage>
</organism>
<protein>
    <submittedName>
        <fullName evidence="1">DUF6012 family protein</fullName>
    </submittedName>
</protein>
<name>A0A9X4H734_9XANT</name>
<dbReference type="AlphaFoldDB" id="A0A9X4H734"/>
<proteinExistence type="predicted"/>
<sequence length="221" mass="24941">MLLHIIPRLYVAEPDAPQCDLIDFHCPDLGLKLRNGIELVARKPYPNKCYRVACRKVGQKAMQGILIETAGRVGEFTTLTRWAVGGDRVVNHQVQYVVLDDELDAITEAMVLWYGMSPSLGGFSQRWPSVAENWTPAAAQPRMELVSRERQGYYADSLDSAGRIVERAEVFKVHTVERERVLFGSKSDSYDRIPTADMAFRGSADIRVKMAHKLGFHPLHQ</sequence>
<dbReference type="Pfam" id="PF19475">
    <property type="entry name" value="DUF6012"/>
    <property type="match status" value="1"/>
</dbReference>
<dbReference type="RefSeq" id="WP_273664630.1">
    <property type="nucleotide sequence ID" value="NZ_CP168180.1"/>
</dbReference>
<dbReference type="Proteomes" id="UP001140230">
    <property type="component" value="Unassembled WGS sequence"/>
</dbReference>
<dbReference type="InterPro" id="IPR046054">
    <property type="entry name" value="DUF6012"/>
</dbReference>
<gene>
    <name evidence="1" type="ORF">NY667_21190</name>
</gene>
<comment type="caution">
    <text evidence="1">The sequence shown here is derived from an EMBL/GenBank/DDBJ whole genome shotgun (WGS) entry which is preliminary data.</text>
</comment>
<accession>A0A9X4H734</accession>
<evidence type="ECO:0000313" key="1">
    <source>
        <dbReference type="EMBL" id="MDC8640255.1"/>
    </source>
</evidence>
<reference evidence="1" key="1">
    <citation type="journal article" date="2022" name="Phytopathology">
        <title>Whole genome sequencing-based tracing of a 2022 introduction and outbreak of Xanthomonas hortorum pv. pelargonii.</title>
        <authorList>
            <person name="Iruegas Bocardo F."/>
            <person name="Weisberg A.J."/>
            <person name="Riutta E.R."/>
            <person name="Kilday K.B."/>
            <person name="Bonkowski J.C."/>
            <person name="Creswell T.C."/>
            <person name="Daughtrey M."/>
            <person name="Rane K.K."/>
            <person name="Grunwald N.J."/>
            <person name="Chang J.H."/>
            <person name="Putnam M."/>
        </authorList>
    </citation>
    <scope>NUCLEOTIDE SEQUENCE</scope>
    <source>
        <strain evidence="1">22-338</strain>
    </source>
</reference>